<dbReference type="Proteomes" id="UP001300261">
    <property type="component" value="Unassembled WGS sequence"/>
</dbReference>
<sequence length="371" mass="38897">MTGSQHANSSAESKQKATVQPEDSGLYADQHPLVDIPFSVFIDGRRYQGAGLSVVEARAVGLADPGLGEQVRPVRLAFAFQGFEVTLHPVARILRVSERELTLRFVEPAGEHLPQLRHLINAWIAGDLASVGSVIRTGALTGPGAKGETSKRRGIGARMRSFVGGLMVVALAVALVATAGMLVQQRLYVTDLDSPGLVGPAGQTLRAIADGQVTYIDSDAAVGEVAYSIASVSGETLSVGMPCDCAAQPTVPEGATVLAGEPLLRLAEADAPLVIEASVPSETLLDLQVSGGAQVQLPGGETVFARLADQQPAASAPRQYDTQVPVTLIPEVSLPSELSGRYVDLRIVREPLVTLDDLFGQVESARTALLE</sequence>
<keyword evidence="2" id="KW-1133">Transmembrane helix</keyword>
<keyword evidence="4" id="KW-1185">Reference proteome</keyword>
<keyword evidence="2" id="KW-0472">Membrane</keyword>
<gene>
    <name evidence="3" type="ORF">ON753_02860</name>
</gene>
<feature type="region of interest" description="Disordered" evidence="1">
    <location>
        <begin position="1"/>
        <end position="22"/>
    </location>
</feature>
<dbReference type="RefSeq" id="WP_265961049.1">
    <property type="nucleotide sequence ID" value="NZ_JAPEVI010000002.1"/>
</dbReference>
<proteinExistence type="predicted"/>
<protein>
    <recommendedName>
        <fullName evidence="5">HlyD family secretion protein</fullName>
    </recommendedName>
</protein>
<feature type="compositionally biased region" description="Polar residues" evidence="1">
    <location>
        <begin position="1"/>
        <end position="18"/>
    </location>
</feature>
<evidence type="ECO:0000313" key="4">
    <source>
        <dbReference type="Proteomes" id="UP001300261"/>
    </source>
</evidence>
<keyword evidence="2" id="KW-0812">Transmembrane</keyword>
<evidence type="ECO:0000256" key="2">
    <source>
        <dbReference type="SAM" id="Phobius"/>
    </source>
</evidence>
<comment type="caution">
    <text evidence="3">The sequence shown here is derived from an EMBL/GenBank/DDBJ whole genome shotgun (WGS) entry which is preliminary data.</text>
</comment>
<evidence type="ECO:0000256" key="1">
    <source>
        <dbReference type="SAM" id="MobiDB-lite"/>
    </source>
</evidence>
<accession>A0ABT3QWN4</accession>
<evidence type="ECO:0000313" key="3">
    <source>
        <dbReference type="EMBL" id="MCX2721348.1"/>
    </source>
</evidence>
<organism evidence="3 4">
    <name type="scientific">Roseibium salinum</name>
    <dbReference type="NCBI Taxonomy" id="1604349"/>
    <lineage>
        <taxon>Bacteria</taxon>
        <taxon>Pseudomonadati</taxon>
        <taxon>Pseudomonadota</taxon>
        <taxon>Alphaproteobacteria</taxon>
        <taxon>Hyphomicrobiales</taxon>
        <taxon>Stappiaceae</taxon>
        <taxon>Roseibium</taxon>
    </lineage>
</organism>
<evidence type="ECO:0008006" key="5">
    <source>
        <dbReference type="Google" id="ProtNLM"/>
    </source>
</evidence>
<feature type="transmembrane region" description="Helical" evidence="2">
    <location>
        <begin position="161"/>
        <end position="183"/>
    </location>
</feature>
<name>A0ABT3QWN4_9HYPH</name>
<reference evidence="3 4" key="1">
    <citation type="journal article" date="2016" name="Int. J. Syst. Evol. Microbiol.">
        <title>Labrenzia salina sp. nov., isolated from the rhizosphere of the halophyte Arthrocnemum macrostachyum.</title>
        <authorList>
            <person name="Camacho M."/>
            <person name="Redondo-Gomez S."/>
            <person name="Rodriguez-Llorente I."/>
            <person name="Rohde M."/>
            <person name="Sproer C."/>
            <person name="Schumann P."/>
            <person name="Klenk H.P."/>
            <person name="Montero-Calasanz M.D.C."/>
        </authorList>
    </citation>
    <scope>NUCLEOTIDE SEQUENCE [LARGE SCALE GENOMIC DNA]</scope>
    <source>
        <strain evidence="3 4">DSM 29163</strain>
    </source>
</reference>
<dbReference type="EMBL" id="JAPEVI010000002">
    <property type="protein sequence ID" value="MCX2721348.1"/>
    <property type="molecule type" value="Genomic_DNA"/>
</dbReference>